<comment type="similarity">
    <text evidence="3">Belongs to the protein kinase superfamily. STE Ser/Thr protein kinase family. STE20 subfamily.</text>
</comment>
<feature type="binding site" evidence="18">
    <location>
        <position position="52"/>
    </location>
    <ligand>
        <name>ATP</name>
        <dbReference type="ChEBI" id="CHEBI:30616"/>
    </ligand>
</feature>
<keyword evidence="7" id="KW-0597">Phosphoprotein</keyword>
<organism evidence="22 23">
    <name type="scientific">Sinocyclocheilus rhinocerous</name>
    <dbReference type="NCBI Taxonomy" id="307959"/>
    <lineage>
        <taxon>Eukaryota</taxon>
        <taxon>Metazoa</taxon>
        <taxon>Chordata</taxon>
        <taxon>Craniata</taxon>
        <taxon>Vertebrata</taxon>
        <taxon>Euteleostomi</taxon>
        <taxon>Actinopterygii</taxon>
        <taxon>Neopterygii</taxon>
        <taxon>Teleostei</taxon>
        <taxon>Ostariophysi</taxon>
        <taxon>Cypriniformes</taxon>
        <taxon>Cyprinidae</taxon>
        <taxon>Cyprininae</taxon>
        <taxon>Sinocyclocheilus</taxon>
    </lineage>
</organism>
<dbReference type="InterPro" id="IPR046409">
    <property type="entry name" value="PDC10_dimerisation_sf"/>
</dbReference>
<dbReference type="FunFam" id="3.30.200.20:FF:000252">
    <property type="entry name" value="Serine/threonine-protein kinase 26"/>
    <property type="match status" value="1"/>
</dbReference>
<keyword evidence="19" id="KW-0175">Coiled coil</keyword>
<keyword evidence="15" id="KW-0007">Acetylation</keyword>
<evidence type="ECO:0000256" key="9">
    <source>
        <dbReference type="ARBA" id="ARBA00022703"/>
    </source>
</evidence>
<proteinExistence type="inferred from homology"/>
<reference evidence="22" key="1">
    <citation type="submission" date="2025-08" db="UniProtKB">
        <authorList>
            <consortium name="Ensembl"/>
        </authorList>
    </citation>
    <scope>IDENTIFICATION</scope>
</reference>
<evidence type="ECO:0000256" key="2">
    <source>
        <dbReference type="ARBA" id="ARBA00004496"/>
    </source>
</evidence>
<evidence type="ECO:0000256" key="13">
    <source>
        <dbReference type="ARBA" id="ARBA00022840"/>
    </source>
</evidence>
<protein>
    <recommendedName>
        <fullName evidence="4">non-specific serine/threonine protein kinase</fullName>
        <ecNumber evidence="4">2.7.11.1</ecNumber>
    </recommendedName>
</protein>
<keyword evidence="14" id="KW-0460">Magnesium</keyword>
<gene>
    <name evidence="22" type="primary">LOC107705591</name>
</gene>
<evidence type="ECO:0000256" key="10">
    <source>
        <dbReference type="ARBA" id="ARBA00022723"/>
    </source>
</evidence>
<evidence type="ECO:0000256" key="14">
    <source>
        <dbReference type="ARBA" id="ARBA00022842"/>
    </source>
</evidence>
<dbReference type="PROSITE" id="PS50011">
    <property type="entry name" value="PROTEIN_KINASE_DOM"/>
    <property type="match status" value="1"/>
</dbReference>
<sequence>MCFSSQTYSGLASNLKADPEELFTKLERIGKGSFGEVFKGIDNRTQKVVAIKIIDLEEAEDDIEDIQQEITVLSQCDSPFVTKYYGSYLKDTKLWIIMEYLGGGSALDLLEPGALDETQIATILREILKGLEYLHSEKKIHRDIKAANVLLSEQGEVKLADFGVAGQLTDTQIKRNTFVGTPFWMAPEVIKQSAYDSKADIWSLGITAIELAKGEPPHSDLHPMKVLFLIPKNNPPTLEGSYCKPLKEFVEACLNKEPSFRPTAKELLKHKLIVRYAKKTSYLTELIDRYKRWKAEQSRAESSSDESDSEPDGQASGGNDFGNDDWIFTIREKDPKKLQNGASPTGEEPNKRPLSQSLSTVITPVLTEVRHQLNILEQLGEAIFLAEEAYPGISDVMVTQLIQRLQR</sequence>
<keyword evidence="11 18" id="KW-0547">Nucleotide-binding</keyword>
<keyword evidence="13 18" id="KW-0067">ATP-binding</keyword>
<dbReference type="GO" id="GO:0005794">
    <property type="term" value="C:Golgi apparatus"/>
    <property type="evidence" value="ECO:0007669"/>
    <property type="project" value="TreeGrafter"/>
</dbReference>
<dbReference type="Ensembl" id="ENSSRHT00000015534.1">
    <property type="protein sequence ID" value="ENSSRHP00000015033.1"/>
    <property type="gene ID" value="ENSSRHG00000008320.1"/>
</dbReference>
<evidence type="ECO:0000256" key="6">
    <source>
        <dbReference type="ARBA" id="ARBA00022527"/>
    </source>
</evidence>
<dbReference type="Proteomes" id="UP000472270">
    <property type="component" value="Unassembled WGS sequence"/>
</dbReference>
<evidence type="ECO:0000256" key="18">
    <source>
        <dbReference type="PROSITE-ProRule" id="PRU10141"/>
    </source>
</evidence>
<evidence type="ECO:0000313" key="23">
    <source>
        <dbReference type="Proteomes" id="UP000472270"/>
    </source>
</evidence>
<dbReference type="GO" id="GO:0030336">
    <property type="term" value="P:negative regulation of cell migration"/>
    <property type="evidence" value="ECO:0007669"/>
    <property type="project" value="TreeGrafter"/>
</dbReference>
<dbReference type="EC" id="2.7.11.1" evidence="4"/>
<dbReference type="GO" id="GO:0046872">
    <property type="term" value="F:metal ion binding"/>
    <property type="evidence" value="ECO:0007669"/>
    <property type="project" value="UniProtKB-KW"/>
</dbReference>
<dbReference type="SMART" id="SM00220">
    <property type="entry name" value="S_TKc"/>
    <property type="match status" value="1"/>
</dbReference>
<keyword evidence="8" id="KW-0808">Transferase</keyword>
<comment type="cofactor">
    <cofactor evidence="1">
        <name>Mg(2+)</name>
        <dbReference type="ChEBI" id="CHEBI:18420"/>
    </cofactor>
</comment>
<evidence type="ECO:0000256" key="8">
    <source>
        <dbReference type="ARBA" id="ARBA00022679"/>
    </source>
</evidence>
<keyword evidence="12" id="KW-0418">Kinase</keyword>
<dbReference type="CDD" id="cd06609">
    <property type="entry name" value="STKc_MST3_like"/>
    <property type="match status" value="1"/>
</dbReference>
<feature type="domain" description="Protein kinase" evidence="21">
    <location>
        <begin position="23"/>
        <end position="273"/>
    </location>
</feature>
<name>A0A673GP00_9TELE</name>
<feature type="region of interest" description="Disordered" evidence="20">
    <location>
        <begin position="337"/>
        <end position="356"/>
    </location>
</feature>
<keyword evidence="10" id="KW-0479">Metal-binding</keyword>
<evidence type="ECO:0000256" key="12">
    <source>
        <dbReference type="ARBA" id="ARBA00022777"/>
    </source>
</evidence>
<reference evidence="22" key="2">
    <citation type="submission" date="2025-09" db="UniProtKB">
        <authorList>
            <consortium name="Ensembl"/>
        </authorList>
    </citation>
    <scope>IDENTIFICATION</scope>
</reference>
<keyword evidence="6" id="KW-0723">Serine/threonine-protein kinase</keyword>
<dbReference type="AlphaFoldDB" id="A0A673GP00"/>
<keyword evidence="23" id="KW-1185">Reference proteome</keyword>
<evidence type="ECO:0000256" key="15">
    <source>
        <dbReference type="ARBA" id="ARBA00022990"/>
    </source>
</evidence>
<dbReference type="FunFam" id="1.10.510.10:FF:000411">
    <property type="entry name" value="Probable Ste20-like kinase Don3"/>
    <property type="match status" value="1"/>
</dbReference>
<dbReference type="PANTHER" id="PTHR48012:SF22">
    <property type="entry name" value="SERINE_THREONINE-PROTEIN KINASE 24"/>
    <property type="match status" value="1"/>
</dbReference>
<evidence type="ECO:0000256" key="5">
    <source>
        <dbReference type="ARBA" id="ARBA00022490"/>
    </source>
</evidence>
<evidence type="ECO:0000256" key="1">
    <source>
        <dbReference type="ARBA" id="ARBA00001946"/>
    </source>
</evidence>
<evidence type="ECO:0000313" key="22">
    <source>
        <dbReference type="Ensembl" id="ENSSRHP00000015033.1"/>
    </source>
</evidence>
<feature type="region of interest" description="Disordered" evidence="20">
    <location>
        <begin position="297"/>
        <end position="323"/>
    </location>
</feature>
<evidence type="ECO:0000256" key="20">
    <source>
        <dbReference type="SAM" id="MobiDB-lite"/>
    </source>
</evidence>
<comment type="catalytic activity">
    <reaction evidence="16">
        <text>L-threonyl-[protein] + ATP = O-phospho-L-threonyl-[protein] + ADP + H(+)</text>
        <dbReference type="Rhea" id="RHEA:46608"/>
        <dbReference type="Rhea" id="RHEA-COMP:11060"/>
        <dbReference type="Rhea" id="RHEA-COMP:11605"/>
        <dbReference type="ChEBI" id="CHEBI:15378"/>
        <dbReference type="ChEBI" id="CHEBI:30013"/>
        <dbReference type="ChEBI" id="CHEBI:30616"/>
        <dbReference type="ChEBI" id="CHEBI:61977"/>
        <dbReference type="ChEBI" id="CHEBI:456216"/>
        <dbReference type="EC" id="2.7.11.1"/>
    </reaction>
</comment>
<accession>A0A673GP00</accession>
<dbReference type="PANTHER" id="PTHR48012">
    <property type="entry name" value="STERILE20-LIKE KINASE, ISOFORM B-RELATED"/>
    <property type="match status" value="1"/>
</dbReference>
<dbReference type="GO" id="GO:0006915">
    <property type="term" value="P:apoptotic process"/>
    <property type="evidence" value="ECO:0007669"/>
    <property type="project" value="UniProtKB-KW"/>
</dbReference>
<evidence type="ECO:0000256" key="16">
    <source>
        <dbReference type="ARBA" id="ARBA00047899"/>
    </source>
</evidence>
<dbReference type="Pfam" id="PF00069">
    <property type="entry name" value="Pkinase"/>
    <property type="match status" value="1"/>
</dbReference>
<dbReference type="InterPro" id="IPR000719">
    <property type="entry name" value="Prot_kinase_dom"/>
</dbReference>
<comment type="subcellular location">
    <subcellularLocation>
        <location evidence="2">Cytoplasm</location>
    </subcellularLocation>
</comment>
<dbReference type="InterPro" id="IPR050629">
    <property type="entry name" value="STE20/SPS1-PAK"/>
</dbReference>
<dbReference type="Gene3D" id="3.30.200.20">
    <property type="entry name" value="Phosphorylase Kinase, domain 1"/>
    <property type="match status" value="1"/>
</dbReference>
<dbReference type="InterPro" id="IPR011009">
    <property type="entry name" value="Kinase-like_dom_sf"/>
</dbReference>
<dbReference type="SUPFAM" id="SSF56112">
    <property type="entry name" value="Protein kinase-like (PK-like)"/>
    <property type="match status" value="1"/>
</dbReference>
<comment type="catalytic activity">
    <reaction evidence="17">
        <text>L-seryl-[protein] + ATP = O-phospho-L-seryl-[protein] + ADP + H(+)</text>
        <dbReference type="Rhea" id="RHEA:17989"/>
        <dbReference type="Rhea" id="RHEA-COMP:9863"/>
        <dbReference type="Rhea" id="RHEA-COMP:11604"/>
        <dbReference type="ChEBI" id="CHEBI:15378"/>
        <dbReference type="ChEBI" id="CHEBI:29999"/>
        <dbReference type="ChEBI" id="CHEBI:30616"/>
        <dbReference type="ChEBI" id="CHEBI:83421"/>
        <dbReference type="ChEBI" id="CHEBI:456216"/>
        <dbReference type="EC" id="2.7.11.1"/>
    </reaction>
</comment>
<dbReference type="PROSITE" id="PS00107">
    <property type="entry name" value="PROTEIN_KINASE_ATP"/>
    <property type="match status" value="1"/>
</dbReference>
<keyword evidence="5" id="KW-0963">Cytoplasm</keyword>
<evidence type="ECO:0000256" key="11">
    <source>
        <dbReference type="ARBA" id="ARBA00022741"/>
    </source>
</evidence>
<evidence type="ECO:0000256" key="4">
    <source>
        <dbReference type="ARBA" id="ARBA00012513"/>
    </source>
</evidence>
<evidence type="ECO:0000256" key="19">
    <source>
        <dbReference type="SAM" id="Coils"/>
    </source>
</evidence>
<feature type="coiled-coil region" evidence="19">
    <location>
        <begin position="49"/>
        <end position="76"/>
    </location>
</feature>
<evidence type="ECO:0000256" key="17">
    <source>
        <dbReference type="ARBA" id="ARBA00048679"/>
    </source>
</evidence>
<dbReference type="Gene3D" id="1.10.510.10">
    <property type="entry name" value="Transferase(Phosphotransferase) domain 1"/>
    <property type="match status" value="1"/>
</dbReference>
<evidence type="ECO:0000256" key="3">
    <source>
        <dbReference type="ARBA" id="ARBA00008874"/>
    </source>
</evidence>
<dbReference type="GO" id="GO:0005524">
    <property type="term" value="F:ATP binding"/>
    <property type="evidence" value="ECO:0007669"/>
    <property type="project" value="UniProtKB-UniRule"/>
</dbReference>
<dbReference type="GO" id="GO:0004674">
    <property type="term" value="F:protein serine/threonine kinase activity"/>
    <property type="evidence" value="ECO:0007669"/>
    <property type="project" value="UniProtKB-KW"/>
</dbReference>
<dbReference type="Gene3D" id="1.10.12.70">
    <property type="match status" value="1"/>
</dbReference>
<dbReference type="InterPro" id="IPR017441">
    <property type="entry name" value="Protein_kinase_ATP_BS"/>
</dbReference>
<evidence type="ECO:0000256" key="7">
    <source>
        <dbReference type="ARBA" id="ARBA00022553"/>
    </source>
</evidence>
<evidence type="ECO:0000259" key="21">
    <source>
        <dbReference type="PROSITE" id="PS50011"/>
    </source>
</evidence>
<keyword evidence="9" id="KW-0053">Apoptosis</keyword>